<accession>A0A6J6N762</accession>
<dbReference type="EMBL" id="CAEZXM010000019">
    <property type="protein sequence ID" value="CAB4680705.1"/>
    <property type="molecule type" value="Genomic_DNA"/>
</dbReference>
<gene>
    <name evidence="1" type="ORF">UFOPK2366_00189</name>
</gene>
<organism evidence="1">
    <name type="scientific">freshwater metagenome</name>
    <dbReference type="NCBI Taxonomy" id="449393"/>
    <lineage>
        <taxon>unclassified sequences</taxon>
        <taxon>metagenomes</taxon>
        <taxon>ecological metagenomes</taxon>
    </lineage>
</organism>
<proteinExistence type="predicted"/>
<sequence>MDALTARKTWRSMEAVHGMIYFTPDAPPAYAAVGVTKNRMGYFASRVAAMGAVPVEVVMATFYNFHPGLVRASMHDAWTVTTPEAMLSARLNAVNTSLTRAFGPEVLNSAELAEAAGLTRRAALIACEHPEGRPLFAAHASLPWPTEPHLELFHGQTLLREFRGDGHIAALMLEGLSGLEALISHAASGDVPAAALKATRSWSDAEWEAGVQAMAARGLVNPDGSFTDAGRAQRQWIEDRTDQSALAPYLEIGDDAALTLRGTGKKLTELVMAAGLLTFDPRRLVDAD</sequence>
<name>A0A6J6N762_9ZZZZ</name>
<dbReference type="AlphaFoldDB" id="A0A6J6N762"/>
<evidence type="ECO:0000313" key="1">
    <source>
        <dbReference type="EMBL" id="CAB4680705.1"/>
    </source>
</evidence>
<reference evidence="1" key="1">
    <citation type="submission" date="2020-05" db="EMBL/GenBank/DDBJ databases">
        <authorList>
            <person name="Chiriac C."/>
            <person name="Salcher M."/>
            <person name="Ghai R."/>
            <person name="Kavagutti S V."/>
        </authorList>
    </citation>
    <scope>NUCLEOTIDE SEQUENCE</scope>
</reference>
<protein>
    <submittedName>
        <fullName evidence="1">Unannotated protein</fullName>
    </submittedName>
</protein>
<dbReference type="NCBIfam" id="NF047719">
    <property type="entry name" value="SCO6745_fam_HTH"/>
    <property type="match status" value="1"/>
</dbReference>
<dbReference type="InterPro" id="IPR054058">
    <property type="entry name" value="HTH_67"/>
</dbReference>
<dbReference type="Pfam" id="PF21863">
    <property type="entry name" value="HTH_67"/>
    <property type="match status" value="1"/>
</dbReference>